<dbReference type="Proteomes" id="UP000325787">
    <property type="component" value="Chromosome"/>
</dbReference>
<dbReference type="AlphaFoldDB" id="A0A5Q0GXJ0"/>
<comment type="similarity">
    <text evidence="2">Belongs to the EspG family.</text>
</comment>
<dbReference type="EMBL" id="CP034550">
    <property type="protein sequence ID" value="QFZ18385.1"/>
    <property type="molecule type" value="Genomic_DNA"/>
</dbReference>
<evidence type="ECO:0000256" key="1">
    <source>
        <dbReference type="ARBA" id="ARBA00004496"/>
    </source>
</evidence>
<evidence type="ECO:0000313" key="5">
    <source>
        <dbReference type="EMBL" id="QFZ18385.1"/>
    </source>
</evidence>
<dbReference type="KEGG" id="ssyi:EKG83_13620"/>
<keyword evidence="3" id="KW-0963">Cytoplasm</keyword>
<evidence type="ECO:0000256" key="4">
    <source>
        <dbReference type="ARBA" id="ARBA00023186"/>
    </source>
</evidence>
<name>A0A5Q0GXJ0_SACSY</name>
<evidence type="ECO:0000256" key="2">
    <source>
        <dbReference type="ARBA" id="ARBA00006411"/>
    </source>
</evidence>
<evidence type="ECO:0000256" key="3">
    <source>
        <dbReference type="ARBA" id="ARBA00022490"/>
    </source>
</evidence>
<proteinExistence type="inferred from homology"/>
<evidence type="ECO:0000313" key="6">
    <source>
        <dbReference type="Proteomes" id="UP000325787"/>
    </source>
</evidence>
<accession>A0A5Q0GXJ0</accession>
<comment type="subcellular location">
    <subcellularLocation>
        <location evidence="1">Cytoplasm</location>
    </subcellularLocation>
</comment>
<reference evidence="6" key="1">
    <citation type="journal article" date="2021" name="Curr. Microbiol.">
        <title>Complete genome of nocamycin-producing strain Saccharothrix syringae NRRL B-16468 reveals the biosynthetic potential for secondary metabolites.</title>
        <authorList>
            <person name="Mo X."/>
            <person name="Yang S."/>
        </authorList>
    </citation>
    <scope>NUCLEOTIDE SEQUENCE [LARGE SCALE GENOMIC DNA]</scope>
    <source>
        <strain evidence="6">ATCC 51364 / DSM 43886 / JCM 6844 / KCTC 9398 / NBRC 14523 / NRRL B-16468 / INA 2240</strain>
    </source>
</reference>
<keyword evidence="6" id="KW-1185">Reference proteome</keyword>
<dbReference type="Pfam" id="PF14011">
    <property type="entry name" value="ESX-1_EspG"/>
    <property type="match status" value="1"/>
</dbReference>
<dbReference type="OrthoDB" id="3694910at2"/>
<organism evidence="5 6">
    <name type="scientific">Saccharothrix syringae</name>
    <name type="common">Nocardiopsis syringae</name>
    <dbReference type="NCBI Taxonomy" id="103733"/>
    <lineage>
        <taxon>Bacteria</taxon>
        <taxon>Bacillati</taxon>
        <taxon>Actinomycetota</taxon>
        <taxon>Actinomycetes</taxon>
        <taxon>Pseudonocardiales</taxon>
        <taxon>Pseudonocardiaceae</taxon>
        <taxon>Saccharothrix</taxon>
    </lineage>
</organism>
<gene>
    <name evidence="5" type="ORF">EKG83_13620</name>
</gene>
<keyword evidence="4" id="KW-0143">Chaperone</keyword>
<sequence length="259" mass="27217">MVVVTGAVQAGVVLAAVEFEVCWSHLGLGELPPVLDAPSPGRTRAERNELVWRVLDDLRHRGLLRGRDLHPDLVAGLTALARFSWAVDARVLGARRLRARAAATGRHGVLAVWEGDVVALRPLPPDALVAEVVRLAGDAPTGRGGSANVRAASLDAAVAAGGDLDGLAAALEARGERPADARAVARMCRDAHTRGQFGVRVTGRDGRPRSAPRVVAFHDTPAGRHLQLRRGGWVTVLPATAAQLAVQVGQVVDEALAVR</sequence>
<dbReference type="InterPro" id="IPR025734">
    <property type="entry name" value="EspG"/>
</dbReference>
<protein>
    <submittedName>
        <fullName evidence="5">ESX secretion-associated protein EspG</fullName>
    </submittedName>
</protein>